<dbReference type="OrthoDB" id="3530632at2759"/>
<proteinExistence type="predicted"/>
<evidence type="ECO:0000313" key="3">
    <source>
        <dbReference type="Proteomes" id="UP001152300"/>
    </source>
</evidence>
<evidence type="ECO:0000313" key="2">
    <source>
        <dbReference type="EMBL" id="KAJ8067834.1"/>
    </source>
</evidence>
<protein>
    <submittedName>
        <fullName evidence="2">Uncharacterized protein</fullName>
    </submittedName>
</protein>
<dbReference type="EMBL" id="JAPEIS010000003">
    <property type="protein sequence ID" value="KAJ8067834.1"/>
    <property type="molecule type" value="Genomic_DNA"/>
</dbReference>
<feature type="compositionally biased region" description="Polar residues" evidence="1">
    <location>
        <begin position="55"/>
        <end position="75"/>
    </location>
</feature>
<sequence length="378" mass="42970">MTVSSQSPCYHPGMAYTIRDGSEISRPVENSQYPQHTMGPHHTPVYVYTARTRTSHVQDNQPPTQRKRAQNNTRNGRAFPATLGDLNVDQDERMYKSTPDIFGGQELQMFDQQTMNRGGFDNLNRELLPSPEFQSTFQDFMSDDLAPPPNGFYDTTLNSGKRATTQNINPGDPGSGAQNVSFGDAIPAPKKAKEGASARHGRPAYLDSDVSKYPRVQMTETELKAIDPTYEKNHRRTFQDMRNSKNGTKPCRIDWDQVELLNAHRQKARHDEEERQKLCGPGEYVPKFIAADYKPKDKLQKYQNAWLEAKKKGVISDAWMNRKRRSINSRYKPVEEAENQKDGGFFGVLRSSTDMNFLSGSQMPSVQDDMRALRSYQS</sequence>
<name>A0A9X0DLU7_9HELO</name>
<organism evidence="2 3">
    <name type="scientific">Sclerotinia nivalis</name>
    <dbReference type="NCBI Taxonomy" id="352851"/>
    <lineage>
        <taxon>Eukaryota</taxon>
        <taxon>Fungi</taxon>
        <taxon>Dikarya</taxon>
        <taxon>Ascomycota</taxon>
        <taxon>Pezizomycotina</taxon>
        <taxon>Leotiomycetes</taxon>
        <taxon>Helotiales</taxon>
        <taxon>Sclerotiniaceae</taxon>
        <taxon>Sclerotinia</taxon>
    </lineage>
</organism>
<evidence type="ECO:0000256" key="1">
    <source>
        <dbReference type="SAM" id="MobiDB-lite"/>
    </source>
</evidence>
<accession>A0A9X0DLU7</accession>
<keyword evidence="3" id="KW-1185">Reference proteome</keyword>
<dbReference type="Proteomes" id="UP001152300">
    <property type="component" value="Unassembled WGS sequence"/>
</dbReference>
<reference evidence="2" key="1">
    <citation type="submission" date="2022-11" db="EMBL/GenBank/DDBJ databases">
        <title>Genome Resource of Sclerotinia nivalis Strain SnTB1, a Plant Pathogen Isolated from American Ginseng.</title>
        <authorList>
            <person name="Fan S."/>
        </authorList>
    </citation>
    <scope>NUCLEOTIDE SEQUENCE</scope>
    <source>
        <strain evidence="2">SnTB1</strain>
    </source>
</reference>
<gene>
    <name evidence="2" type="ORF">OCU04_003428</name>
</gene>
<dbReference type="AlphaFoldDB" id="A0A9X0DLU7"/>
<feature type="region of interest" description="Disordered" evidence="1">
    <location>
        <begin position="55"/>
        <end position="82"/>
    </location>
</feature>
<feature type="region of interest" description="Disordered" evidence="1">
    <location>
        <begin position="359"/>
        <end position="378"/>
    </location>
</feature>
<comment type="caution">
    <text evidence="2">The sequence shown here is derived from an EMBL/GenBank/DDBJ whole genome shotgun (WGS) entry which is preliminary data.</text>
</comment>